<dbReference type="Proteomes" id="UP000295055">
    <property type="component" value="Unassembled WGS sequence"/>
</dbReference>
<dbReference type="RefSeq" id="WP_036952480.1">
    <property type="nucleotide sequence ID" value="NZ_JADSSX010000001.1"/>
</dbReference>
<keyword evidence="1" id="KW-0472">Membrane</keyword>
<proteinExistence type="predicted"/>
<keyword evidence="1" id="KW-1133">Transmembrane helix</keyword>
<protein>
    <recommendedName>
        <fullName evidence="4">DUF5668 domain-containing protein</fullName>
    </recommendedName>
</protein>
<evidence type="ECO:0008006" key="4">
    <source>
        <dbReference type="Google" id="ProtNLM"/>
    </source>
</evidence>
<sequence length="52" mass="5646">MFFGIFIVLAGIITLLENYGVISGDVKWGLPLAIIIYGLSVVYDAITGKKKN</sequence>
<gene>
    <name evidence="2" type="ORF">EC835_101681</name>
</gene>
<evidence type="ECO:0000313" key="2">
    <source>
        <dbReference type="EMBL" id="TCT38659.1"/>
    </source>
</evidence>
<evidence type="ECO:0000256" key="1">
    <source>
        <dbReference type="SAM" id="Phobius"/>
    </source>
</evidence>
<feature type="transmembrane region" description="Helical" evidence="1">
    <location>
        <begin position="28"/>
        <end position="46"/>
    </location>
</feature>
<name>A0A4V2V4D6_9GAMM</name>
<comment type="caution">
    <text evidence="2">The sequence shown here is derived from an EMBL/GenBank/DDBJ whole genome shotgun (WGS) entry which is preliminary data.</text>
</comment>
<reference evidence="2 3" key="1">
    <citation type="submission" date="2019-03" db="EMBL/GenBank/DDBJ databases">
        <title>Genomic analyses of the natural microbiome of Caenorhabditis elegans.</title>
        <authorList>
            <person name="Samuel B."/>
        </authorList>
    </citation>
    <scope>NUCLEOTIDE SEQUENCE [LARGE SCALE GENOMIC DNA]</scope>
    <source>
        <strain evidence="2 3">JUb102</strain>
    </source>
</reference>
<keyword evidence="1" id="KW-0812">Transmembrane</keyword>
<evidence type="ECO:0000313" key="3">
    <source>
        <dbReference type="Proteomes" id="UP000295055"/>
    </source>
</evidence>
<accession>A0A4V2V4D6</accession>
<dbReference type="EMBL" id="SMAS01000001">
    <property type="protein sequence ID" value="TCT38659.1"/>
    <property type="molecule type" value="Genomic_DNA"/>
</dbReference>
<dbReference type="AlphaFoldDB" id="A0A4V2V4D6"/>
<organism evidence="2 3">
    <name type="scientific">Providencia alcalifaciens</name>
    <dbReference type="NCBI Taxonomy" id="126385"/>
    <lineage>
        <taxon>Bacteria</taxon>
        <taxon>Pseudomonadati</taxon>
        <taxon>Pseudomonadota</taxon>
        <taxon>Gammaproteobacteria</taxon>
        <taxon>Enterobacterales</taxon>
        <taxon>Morganellaceae</taxon>
        <taxon>Providencia</taxon>
    </lineage>
</organism>